<organism evidence="2 3">
    <name type="scientific">Algoriphagus faecimaris</name>
    <dbReference type="NCBI Taxonomy" id="686796"/>
    <lineage>
        <taxon>Bacteria</taxon>
        <taxon>Pseudomonadati</taxon>
        <taxon>Bacteroidota</taxon>
        <taxon>Cytophagia</taxon>
        <taxon>Cytophagales</taxon>
        <taxon>Cyclobacteriaceae</taxon>
        <taxon>Algoriphagus</taxon>
    </lineage>
</organism>
<dbReference type="Pfam" id="PF12836">
    <property type="entry name" value="HHH_3"/>
    <property type="match status" value="1"/>
</dbReference>
<protein>
    <submittedName>
        <fullName evidence="2">Helix-hairpin-helix motif-containing protein</fullName>
    </submittedName>
</protein>
<dbReference type="STRING" id="686796.SAMN04488104_101527"/>
<dbReference type="Gene3D" id="1.10.150.280">
    <property type="entry name" value="AF1531-like domain"/>
    <property type="match status" value="1"/>
</dbReference>
<dbReference type="RefSeq" id="WP_087939094.1">
    <property type="nucleotide sequence ID" value="NZ_FNAC01000015.1"/>
</dbReference>
<dbReference type="AlphaFoldDB" id="A0A1G6S2A9"/>
<gene>
    <name evidence="2" type="ORF">SAMN04488104_101527</name>
</gene>
<proteinExistence type="predicted"/>
<dbReference type="EMBL" id="FNAC01000015">
    <property type="protein sequence ID" value="SDD10969.1"/>
    <property type="molecule type" value="Genomic_DNA"/>
</dbReference>
<evidence type="ECO:0000313" key="2">
    <source>
        <dbReference type="EMBL" id="SDD10969.1"/>
    </source>
</evidence>
<keyword evidence="3" id="KW-1185">Reference proteome</keyword>
<evidence type="ECO:0000313" key="3">
    <source>
        <dbReference type="Proteomes" id="UP000199060"/>
    </source>
</evidence>
<sequence length="697" mass="80685">MNRFVFILCLLLFSSAFGQSPPKEEVDLDILIERIFPVQDEELDYESIYELLLQLYLNPLDLNQANAEELQQFSILNPRQINSLLSYRNQFGPLLSLYELQAIPGFDQALIKSIAPFLTLQSTNQQSKPFLSRLASEEQSYFILRHRRIWQKRRGFTPPDTSSTGRISSRYLGDPNDLYLRFRSQHAKDFSLGFTLDKDAGEQFIWDRSTARYGFNFFSFHFTRYEVGKWKTITAGDFQASFGQGLVFGAGYSLGKGAETVPTVRRSSVGLIPYTAALEFGYFRGVAATRKFGNWSSTILLSHAPRDGRGAEALDSLAAEPARISSFNQSGLHRTPSELSTKNQFREQSIGLNLTYTAANGLWNSGVNFLHSHFGQNWQRDPRPYNQYEFAGRSNQIGSFYVNWNWKNFNFFGESAISRSGGKGIVAGFVSSLDPKIDLSFLWRNYDRNFHSFYGNAFSENTRPINERGSYLGIEIRPNKKWKINGYYDFFRFPWLKFRVYSPSNGSEWLGRVSFRPSREMTTFIQIRQEQKLRNSPDSGEPQLTYNPTSVNKINGLWSFEYQVNPQLYLRSRILWSSFEQMKSRTHGFLIFQDIKYGAKNWKITGRYALFDALEYDNRLYAFENHVLWTFSIPALFGQGQRYYLIGEMDLGRKLTLYFRYAKTTYTDRSRISSGLQTIEGNTISETTVLLRYLFNR</sequence>
<feature type="chain" id="PRO_5011443411" evidence="1">
    <location>
        <begin position="19"/>
        <end position="697"/>
    </location>
</feature>
<dbReference type="OrthoDB" id="9766750at2"/>
<dbReference type="Proteomes" id="UP000199060">
    <property type="component" value="Unassembled WGS sequence"/>
</dbReference>
<name>A0A1G6S2A9_9BACT</name>
<dbReference type="SUPFAM" id="SSF47781">
    <property type="entry name" value="RuvA domain 2-like"/>
    <property type="match status" value="1"/>
</dbReference>
<keyword evidence="1" id="KW-0732">Signal</keyword>
<reference evidence="3" key="1">
    <citation type="submission" date="2016-10" db="EMBL/GenBank/DDBJ databases">
        <authorList>
            <person name="Varghese N."/>
            <person name="Submissions S."/>
        </authorList>
    </citation>
    <scope>NUCLEOTIDE SEQUENCE [LARGE SCALE GENOMIC DNA]</scope>
    <source>
        <strain evidence="3">DSM 23095</strain>
    </source>
</reference>
<feature type="signal peptide" evidence="1">
    <location>
        <begin position="1"/>
        <end position="18"/>
    </location>
</feature>
<dbReference type="InterPro" id="IPR010994">
    <property type="entry name" value="RuvA_2-like"/>
</dbReference>
<accession>A0A1G6S2A9</accession>
<evidence type="ECO:0000256" key="1">
    <source>
        <dbReference type="SAM" id="SignalP"/>
    </source>
</evidence>